<dbReference type="OrthoDB" id="3525185at2759"/>
<dbReference type="AlphaFoldDB" id="A0A9P9D5N8"/>
<dbReference type="Pfam" id="PF11951">
    <property type="entry name" value="Fungal_trans_2"/>
    <property type="match status" value="1"/>
</dbReference>
<evidence type="ECO:0000313" key="1">
    <source>
        <dbReference type="EMBL" id="KAH7112957.1"/>
    </source>
</evidence>
<comment type="caution">
    <text evidence="1">The sequence shown here is derived from an EMBL/GenBank/DDBJ whole genome shotgun (WGS) entry which is preliminary data.</text>
</comment>
<proteinExistence type="predicted"/>
<dbReference type="InterPro" id="IPR021858">
    <property type="entry name" value="Fun_TF"/>
</dbReference>
<organism evidence="1 2">
    <name type="scientific">Dendryphion nanum</name>
    <dbReference type="NCBI Taxonomy" id="256645"/>
    <lineage>
        <taxon>Eukaryota</taxon>
        <taxon>Fungi</taxon>
        <taxon>Dikarya</taxon>
        <taxon>Ascomycota</taxon>
        <taxon>Pezizomycotina</taxon>
        <taxon>Dothideomycetes</taxon>
        <taxon>Pleosporomycetidae</taxon>
        <taxon>Pleosporales</taxon>
        <taxon>Torulaceae</taxon>
        <taxon>Dendryphion</taxon>
    </lineage>
</organism>
<gene>
    <name evidence="1" type="ORF">B0J11DRAFT_446629</name>
</gene>
<evidence type="ECO:0000313" key="2">
    <source>
        <dbReference type="Proteomes" id="UP000700596"/>
    </source>
</evidence>
<dbReference type="PANTHER" id="PTHR38111:SF11">
    <property type="entry name" value="TRANSCRIPTION FACTOR DOMAIN-CONTAINING PROTEIN-RELATED"/>
    <property type="match status" value="1"/>
</dbReference>
<dbReference type="Proteomes" id="UP000700596">
    <property type="component" value="Unassembled WGS sequence"/>
</dbReference>
<reference evidence="1" key="1">
    <citation type="journal article" date="2021" name="Nat. Commun.">
        <title>Genetic determinants of endophytism in the Arabidopsis root mycobiome.</title>
        <authorList>
            <person name="Mesny F."/>
            <person name="Miyauchi S."/>
            <person name="Thiergart T."/>
            <person name="Pickel B."/>
            <person name="Atanasova L."/>
            <person name="Karlsson M."/>
            <person name="Huettel B."/>
            <person name="Barry K.W."/>
            <person name="Haridas S."/>
            <person name="Chen C."/>
            <person name="Bauer D."/>
            <person name="Andreopoulos W."/>
            <person name="Pangilinan J."/>
            <person name="LaButti K."/>
            <person name="Riley R."/>
            <person name="Lipzen A."/>
            <person name="Clum A."/>
            <person name="Drula E."/>
            <person name="Henrissat B."/>
            <person name="Kohler A."/>
            <person name="Grigoriev I.V."/>
            <person name="Martin F.M."/>
            <person name="Hacquard S."/>
        </authorList>
    </citation>
    <scope>NUCLEOTIDE SEQUENCE</scope>
    <source>
        <strain evidence="1">MPI-CAGE-CH-0243</strain>
    </source>
</reference>
<dbReference type="InterPro" id="IPR053178">
    <property type="entry name" value="Osmoadaptation_assoc"/>
</dbReference>
<dbReference type="EMBL" id="JAGMWT010000020">
    <property type="protein sequence ID" value="KAH7112957.1"/>
    <property type="molecule type" value="Genomic_DNA"/>
</dbReference>
<dbReference type="PANTHER" id="PTHR38111">
    <property type="entry name" value="ZN(2)-C6 FUNGAL-TYPE DOMAIN-CONTAINING PROTEIN-RELATED"/>
    <property type="match status" value="1"/>
</dbReference>
<protein>
    <submittedName>
        <fullName evidence="1">Uncharacterized protein</fullName>
    </submittedName>
</protein>
<accession>A0A9P9D5N8</accession>
<keyword evidence="2" id="KW-1185">Reference proteome</keyword>
<sequence>MTSSTIVKSKSKKANTPIPKIDAVDVMFAVTRQIDQSHILNEAFYSNFLHYFTSDGEARDLQNRTTWLHQLPAMAVDGTDDCLALSLRATAAAYCATETCNISLFQTACNLYGQALRKHARSLNTRKKEVTAHTISTSVMLSLFEAMRATTRDAYRSHIQGAAKMFEETGPGYCMSGVLCQLFFHVRTQLAFVYLTLEEGEPIPVLKILTENLAYLKTKLPMFQRLMSRIATLAELYVKYSKTGHAEEVIELQVYTNIKTEIEALWTEYRDQGYSRNEELFFTENCNTAYRDPFTALTIAYFSSARILFALLAPRLAASYTDPNDHYAIILSCSTFLRARRIGCAYIRMATPLYLVALHGPKEHQRLEAMSVFQEWSTGSMAGVSTIALETIEKRQKKPLVIPPLAPLEPANGVEWADTYPLSMYEFEDWIAQM</sequence>
<name>A0A9P9D5N8_9PLEO</name>